<gene>
    <name evidence="4" type="ORF">SAMN05216232_2479</name>
</gene>
<comment type="caution">
    <text evidence="4">The sequence shown here is derived from an EMBL/GenBank/DDBJ whole genome shotgun (WGS) entry which is preliminary data.</text>
</comment>
<dbReference type="InterPro" id="IPR013785">
    <property type="entry name" value="Aldolase_TIM"/>
</dbReference>
<keyword evidence="5" id="KW-1185">Reference proteome</keyword>
<dbReference type="Pfam" id="PF00701">
    <property type="entry name" value="DHDPS"/>
    <property type="match status" value="1"/>
</dbReference>
<dbReference type="PRINTS" id="PR00146">
    <property type="entry name" value="DHPICSNTHASE"/>
</dbReference>
<dbReference type="SMART" id="SM01130">
    <property type="entry name" value="DHDPS"/>
    <property type="match status" value="1"/>
</dbReference>
<dbReference type="Proteomes" id="UP000198733">
    <property type="component" value="Unassembled WGS sequence"/>
</dbReference>
<comment type="similarity">
    <text evidence="3">Belongs to the DapA family.</text>
</comment>
<dbReference type="InterPro" id="IPR002220">
    <property type="entry name" value="DapA-like"/>
</dbReference>
<keyword evidence="1 3" id="KW-0456">Lyase</keyword>
<dbReference type="PANTHER" id="PTHR42849">
    <property type="entry name" value="N-ACETYLNEURAMINATE LYASE"/>
    <property type="match status" value="1"/>
</dbReference>
<organism evidence="4 5">
    <name type="scientific">Virgibacillus subterraneus</name>
    <dbReference type="NCBI Taxonomy" id="621109"/>
    <lineage>
        <taxon>Bacteria</taxon>
        <taxon>Bacillati</taxon>
        <taxon>Bacillota</taxon>
        <taxon>Bacilli</taxon>
        <taxon>Bacillales</taxon>
        <taxon>Bacillaceae</taxon>
        <taxon>Virgibacillus</taxon>
    </lineage>
</organism>
<protein>
    <submittedName>
        <fullName evidence="4">N-acetylneuraminate lyase</fullName>
    </submittedName>
</protein>
<proteinExistence type="inferred from homology"/>
<sequence>MKLDKFKGIIVAMNSCYDSNGAISTHAVKKLTRFLIDKGVSGLYVGGSTGEGFLQTVNERKKVLEAVMEENAGRVTVIAQVGSISTRESMEIAQHAEGLHVDAISAVPPFYYKVSEKGAENHWMHIIESTSLPFIIYHIPLTTGFHISMNLFQRMVAHEQVIGLKITTPSSYELQQFKEVGGNDFIVFNGPDEQYLAGRIMGADAGIGGIYGAMPELFLKIEQSYTSGNLTEARKWQFIVNGIITDILKLPTYAALKEIVKLRGVDCGMPRLPIEPLTNDTYPKVEKLHKKIMEAVKQK</sequence>
<evidence type="ECO:0000256" key="2">
    <source>
        <dbReference type="ARBA" id="ARBA00023270"/>
    </source>
</evidence>
<dbReference type="SUPFAM" id="SSF51569">
    <property type="entry name" value="Aldolase"/>
    <property type="match status" value="1"/>
</dbReference>
<dbReference type="PANTHER" id="PTHR42849:SF1">
    <property type="entry name" value="N-ACETYLNEURAMINATE LYASE"/>
    <property type="match status" value="1"/>
</dbReference>
<dbReference type="RefSeq" id="WP_092504615.1">
    <property type="nucleotide sequence ID" value="NZ_FOEH01000003.1"/>
</dbReference>
<keyword evidence="2" id="KW-0704">Schiff base</keyword>
<dbReference type="EMBL" id="FOEH01000003">
    <property type="protein sequence ID" value="SEQ45613.1"/>
    <property type="molecule type" value="Genomic_DNA"/>
</dbReference>
<evidence type="ECO:0000313" key="4">
    <source>
        <dbReference type="EMBL" id="SEQ45613.1"/>
    </source>
</evidence>
<dbReference type="PROSITE" id="PS00665">
    <property type="entry name" value="DHDPS_1"/>
    <property type="match status" value="1"/>
</dbReference>
<evidence type="ECO:0000256" key="1">
    <source>
        <dbReference type="ARBA" id="ARBA00023239"/>
    </source>
</evidence>
<dbReference type="GO" id="GO:0016829">
    <property type="term" value="F:lyase activity"/>
    <property type="evidence" value="ECO:0007669"/>
    <property type="project" value="UniProtKB-KW"/>
</dbReference>
<dbReference type="InterPro" id="IPR020624">
    <property type="entry name" value="Schiff_base-form_aldolases_CS"/>
</dbReference>
<dbReference type="Gene3D" id="3.20.20.70">
    <property type="entry name" value="Aldolase class I"/>
    <property type="match status" value="1"/>
</dbReference>
<reference evidence="4 5" key="1">
    <citation type="submission" date="2016-10" db="EMBL/GenBank/DDBJ databases">
        <authorList>
            <person name="Varghese N."/>
            <person name="Submissions S."/>
        </authorList>
    </citation>
    <scope>NUCLEOTIDE SEQUENCE [LARGE SCALE GENOMIC DNA]</scope>
    <source>
        <strain evidence="4 5">CGMCC 1.7734</strain>
    </source>
</reference>
<accession>A0A1H9G6E2</accession>
<evidence type="ECO:0000256" key="3">
    <source>
        <dbReference type="PIRNR" id="PIRNR001365"/>
    </source>
</evidence>
<name>A0A1H9G6E2_9BACI</name>
<dbReference type="PIRSF" id="PIRSF001365">
    <property type="entry name" value="DHDPS"/>
    <property type="match status" value="1"/>
</dbReference>
<evidence type="ECO:0000313" key="5">
    <source>
        <dbReference type="Proteomes" id="UP000198733"/>
    </source>
</evidence>